<feature type="transmembrane region" description="Helical" evidence="2">
    <location>
        <begin position="69"/>
        <end position="89"/>
    </location>
</feature>
<dbReference type="Proteomes" id="UP001197974">
    <property type="component" value="Chromosome"/>
</dbReference>
<dbReference type="SUPFAM" id="SSF103481">
    <property type="entry name" value="Multidrug resistance efflux transporter EmrE"/>
    <property type="match status" value="1"/>
</dbReference>
<evidence type="ECO:0000313" key="3">
    <source>
        <dbReference type="EMBL" id="WLR41677.1"/>
    </source>
</evidence>
<keyword evidence="4" id="KW-1185">Reference proteome</keyword>
<dbReference type="RefSeq" id="WP_226541502.1">
    <property type="nucleotide sequence ID" value="NZ_CP129013.1"/>
</dbReference>
<comment type="subcellular location">
    <subcellularLocation>
        <location evidence="1">Endomembrane system</location>
        <topology evidence="1">Multi-pass membrane protein</topology>
    </subcellularLocation>
</comment>
<accession>A0ABY9JQJ5</accession>
<feature type="transmembrane region" description="Helical" evidence="2">
    <location>
        <begin position="39"/>
        <end position="62"/>
    </location>
</feature>
<name>A0ABY9JQJ5_9BACI</name>
<feature type="transmembrane region" description="Helical" evidence="2">
    <location>
        <begin position="16"/>
        <end position="33"/>
    </location>
</feature>
<dbReference type="Gene3D" id="1.10.3730.20">
    <property type="match status" value="1"/>
</dbReference>
<evidence type="ECO:0000313" key="4">
    <source>
        <dbReference type="Proteomes" id="UP001197974"/>
    </source>
</evidence>
<sequence length="117" mass="12734">MLKSIKQSISKNKKGIILMIIASFLISIGQLLWKLSNGTISLELLLGLVLYGLGAVIMIIAFQYGSLSVLHPLLSLSYIFAILLGLWILDEKLLFVNYFGILLIIVGSILIGGGDVE</sequence>
<evidence type="ECO:0000256" key="1">
    <source>
        <dbReference type="ARBA" id="ARBA00004127"/>
    </source>
</evidence>
<keyword evidence="2" id="KW-0472">Membrane</keyword>
<evidence type="ECO:0000256" key="2">
    <source>
        <dbReference type="SAM" id="Phobius"/>
    </source>
</evidence>
<keyword evidence="2" id="KW-0812">Transmembrane</keyword>
<feature type="transmembrane region" description="Helical" evidence="2">
    <location>
        <begin position="95"/>
        <end position="114"/>
    </location>
</feature>
<reference evidence="3 4" key="1">
    <citation type="submission" date="2023-06" db="EMBL/GenBank/DDBJ databases">
        <title>Five Gram-positive bacteria isolated from mangrove sediments in Shenzhen, Guangdong, China.</title>
        <authorList>
            <person name="Yu S."/>
            <person name="Zheng W."/>
            <person name="Huang Y."/>
        </authorList>
    </citation>
    <scope>NUCLEOTIDE SEQUENCE [LARGE SCALE GENOMIC DNA]</scope>
    <source>
        <strain evidence="3 4">SaN35-3</strain>
    </source>
</reference>
<gene>
    <name evidence="3" type="ORF">LC087_12465</name>
</gene>
<dbReference type="EMBL" id="CP129013">
    <property type="protein sequence ID" value="WLR41677.1"/>
    <property type="molecule type" value="Genomic_DNA"/>
</dbReference>
<dbReference type="InterPro" id="IPR037185">
    <property type="entry name" value="EmrE-like"/>
</dbReference>
<protein>
    <submittedName>
        <fullName evidence="3">EamA family transporter</fullName>
    </submittedName>
</protein>
<proteinExistence type="predicted"/>
<organism evidence="3 4">
    <name type="scientific">Bacillus carboniphilus</name>
    <dbReference type="NCBI Taxonomy" id="86663"/>
    <lineage>
        <taxon>Bacteria</taxon>
        <taxon>Bacillati</taxon>
        <taxon>Bacillota</taxon>
        <taxon>Bacilli</taxon>
        <taxon>Bacillales</taxon>
        <taxon>Bacillaceae</taxon>
        <taxon>Bacillus</taxon>
    </lineage>
</organism>
<keyword evidence="2" id="KW-1133">Transmembrane helix</keyword>